<dbReference type="AlphaFoldDB" id="A0A0R3QY95"/>
<dbReference type="EMBL" id="UZAG01017782">
    <property type="protein sequence ID" value="VDO36606.1"/>
    <property type="molecule type" value="Genomic_DNA"/>
</dbReference>
<organism evidence="3">
    <name type="scientific">Brugia timori</name>
    <dbReference type="NCBI Taxonomy" id="42155"/>
    <lineage>
        <taxon>Eukaryota</taxon>
        <taxon>Metazoa</taxon>
        <taxon>Ecdysozoa</taxon>
        <taxon>Nematoda</taxon>
        <taxon>Chromadorea</taxon>
        <taxon>Rhabditida</taxon>
        <taxon>Spirurina</taxon>
        <taxon>Spiruromorpha</taxon>
        <taxon>Filarioidea</taxon>
        <taxon>Onchocercidae</taxon>
        <taxon>Brugia</taxon>
    </lineage>
</organism>
<proteinExistence type="predicted"/>
<evidence type="ECO:0000313" key="3">
    <source>
        <dbReference type="WBParaSite" id="BTMF_0001271901-mRNA-1"/>
    </source>
</evidence>
<name>A0A0R3QY95_9BILA</name>
<gene>
    <name evidence="1" type="ORF">BTMF_LOCUS10731</name>
</gene>
<evidence type="ECO:0000313" key="1">
    <source>
        <dbReference type="EMBL" id="VDO36606.1"/>
    </source>
</evidence>
<keyword evidence="2" id="KW-1185">Reference proteome</keyword>
<dbReference type="Proteomes" id="UP000280834">
    <property type="component" value="Unassembled WGS sequence"/>
</dbReference>
<reference evidence="1 2" key="2">
    <citation type="submission" date="2018-11" db="EMBL/GenBank/DDBJ databases">
        <authorList>
            <consortium name="Pathogen Informatics"/>
        </authorList>
    </citation>
    <scope>NUCLEOTIDE SEQUENCE [LARGE SCALE GENOMIC DNA]</scope>
</reference>
<evidence type="ECO:0000313" key="2">
    <source>
        <dbReference type="Proteomes" id="UP000280834"/>
    </source>
</evidence>
<sequence length="51" mass="5622">MRRKAFHSDHLVTSANGRAGYPRSEEVDCLLRFAVVVGSVDTAGRIAVFMK</sequence>
<reference evidence="3" key="1">
    <citation type="submission" date="2017-02" db="UniProtKB">
        <authorList>
            <consortium name="WormBaseParasite"/>
        </authorList>
    </citation>
    <scope>IDENTIFICATION</scope>
</reference>
<accession>A0A0R3QY95</accession>
<dbReference type="WBParaSite" id="BTMF_0001271901-mRNA-1">
    <property type="protein sequence ID" value="BTMF_0001271901-mRNA-1"/>
    <property type="gene ID" value="BTMF_0001271901"/>
</dbReference>
<protein>
    <submittedName>
        <fullName evidence="3">Transposase</fullName>
    </submittedName>
</protein>